<keyword evidence="3" id="KW-0732">Signal</keyword>
<evidence type="ECO:0000313" key="6">
    <source>
        <dbReference type="Proteomes" id="UP000823941"/>
    </source>
</evidence>
<dbReference type="Pfam" id="PF20146">
    <property type="entry name" value="NRF"/>
    <property type="match status" value="1"/>
</dbReference>
<feature type="signal peptide" evidence="3">
    <location>
        <begin position="1"/>
        <end position="21"/>
    </location>
</feature>
<comment type="caution">
    <text evidence="5">The sequence shown here is derived from an EMBL/GenBank/DDBJ whole genome shotgun (WGS) entry which is preliminary data.</text>
</comment>
<keyword evidence="6" id="KW-1185">Reference proteome</keyword>
<evidence type="ECO:0000256" key="2">
    <source>
        <dbReference type="SAM" id="Phobius"/>
    </source>
</evidence>
<evidence type="ECO:0000256" key="3">
    <source>
        <dbReference type="SAM" id="SignalP"/>
    </source>
</evidence>
<feature type="transmembrane region" description="Helical" evidence="2">
    <location>
        <begin position="443"/>
        <end position="463"/>
    </location>
</feature>
<feature type="transmembrane region" description="Helical" evidence="2">
    <location>
        <begin position="232"/>
        <end position="251"/>
    </location>
</feature>
<organism evidence="5 6">
    <name type="scientific">Plutella xylostella</name>
    <name type="common">Diamondback moth</name>
    <name type="synonym">Plutella maculipennis</name>
    <dbReference type="NCBI Taxonomy" id="51655"/>
    <lineage>
        <taxon>Eukaryota</taxon>
        <taxon>Metazoa</taxon>
        <taxon>Ecdysozoa</taxon>
        <taxon>Arthropoda</taxon>
        <taxon>Hexapoda</taxon>
        <taxon>Insecta</taxon>
        <taxon>Pterygota</taxon>
        <taxon>Neoptera</taxon>
        <taxon>Endopterygota</taxon>
        <taxon>Lepidoptera</taxon>
        <taxon>Glossata</taxon>
        <taxon>Ditrysia</taxon>
        <taxon>Yponomeutoidea</taxon>
        <taxon>Plutellidae</taxon>
        <taxon>Plutella</taxon>
    </lineage>
</organism>
<feature type="compositionally biased region" description="Basic and acidic residues" evidence="1">
    <location>
        <begin position="707"/>
        <end position="720"/>
    </location>
</feature>
<dbReference type="InterPro" id="IPR052728">
    <property type="entry name" value="O2_lipid_transport_reg"/>
</dbReference>
<feature type="chain" id="PRO_5047322947" description="Nose resistant-to-fluoxetine protein N-terminal domain-containing protein" evidence="3">
    <location>
        <begin position="22"/>
        <end position="720"/>
    </location>
</feature>
<evidence type="ECO:0000256" key="1">
    <source>
        <dbReference type="SAM" id="MobiDB-lite"/>
    </source>
</evidence>
<feature type="transmembrane region" description="Helical" evidence="2">
    <location>
        <begin position="663"/>
        <end position="687"/>
    </location>
</feature>
<dbReference type="Pfam" id="PF01757">
    <property type="entry name" value="Acyl_transf_3"/>
    <property type="match status" value="1"/>
</dbReference>
<feature type="transmembrane region" description="Helical" evidence="2">
    <location>
        <begin position="297"/>
        <end position="315"/>
    </location>
</feature>
<dbReference type="Proteomes" id="UP000823941">
    <property type="component" value="Chromosome 12"/>
</dbReference>
<evidence type="ECO:0000313" key="5">
    <source>
        <dbReference type="EMBL" id="KAG7305983.1"/>
    </source>
</evidence>
<protein>
    <recommendedName>
        <fullName evidence="4">Nose resistant-to-fluoxetine protein N-terminal domain-containing protein</fullName>
    </recommendedName>
</protein>
<feature type="transmembrane region" description="Helical" evidence="2">
    <location>
        <begin position="335"/>
        <end position="358"/>
    </location>
</feature>
<dbReference type="SMART" id="SM00703">
    <property type="entry name" value="NRF"/>
    <property type="match status" value="1"/>
</dbReference>
<keyword evidence="2" id="KW-1133">Transmembrane helix</keyword>
<keyword evidence="2" id="KW-0472">Membrane</keyword>
<dbReference type="InterPro" id="IPR006621">
    <property type="entry name" value="Nose-resist-to-fluoxetine_N"/>
</dbReference>
<feature type="transmembrane region" description="Helical" evidence="2">
    <location>
        <begin position="587"/>
        <end position="612"/>
    </location>
</feature>
<sequence>MWFSIGFSCLCVFLNVGLSDGNTVLLPSFGNPNAFDQELYDKVLDQELCRSELAYIERNSLLRIKFLDAGLRVPRGIAAGNTYDYGNFYQCLEIHEKTTDSNIEGKFCSIRTPIVQDLQWPTNQETNERIWKDIFANESIVSKDTMRELNIYEDLRMKLQRSPMLMGEDQARISPDFGIPNRTLTLAICIPKTCTTKEAMESLYPTLSSAGLKYTDRYCRLPNDKPLVAADYVAFAIFGLIGLLTILSTAYDVNHIFIQKKEPKDASIILQSFSVYTNCKRLVTYTSSPKTIECLDGIRTFSIGWVILGHAYLSAPENINPMDILKWQSSVHSIFVTAAPISVDTFFFISGMLVVYTTAGKLKRNDLLKSLHIFYLNRLLRLFPILASAVLLTASWYNWITDGPDWGEDFTWSVDTCRTYWWSTLLHVQNYVNPSNICISQTWYLAVDIQLHILSPIILYWVLTSRKAAWISMSSAFVVISTAATIYNALMGFRTRYTGEPGIPSYHRMYYVNTLTRAAPFIVGMMFGYMAYSFRGHKLKLKPRMVALIWSLWAAMMGTIVYVYYPINQSDWDNQPVNVILNSYKRSAWALGLGWMVLACHHGYGGPLNWLLSLRAWKVPSRISYGMYIYHYQVQQLISASEIGPVYFSDGAYLLRYVRDLSLALLMGFLGTLLIDGPFGVFTKIILGTLARRPRTAKDQNNNDTENNNRENFKHNGIKE</sequence>
<keyword evidence="2" id="KW-0812">Transmembrane</keyword>
<dbReference type="InterPro" id="IPR002656">
    <property type="entry name" value="Acyl_transf_3_dom"/>
</dbReference>
<gene>
    <name evidence="5" type="ORF">JYU34_008550</name>
</gene>
<reference evidence="5 6" key="1">
    <citation type="submission" date="2021-06" db="EMBL/GenBank/DDBJ databases">
        <title>A haploid diamondback moth (Plutella xylostella L.) genome assembly resolves 31 chromosomes and identifies a diamide resistance mutation.</title>
        <authorList>
            <person name="Ward C.M."/>
            <person name="Perry K.D."/>
            <person name="Baker G."/>
            <person name="Powis K."/>
            <person name="Heckel D.G."/>
            <person name="Baxter S.W."/>
        </authorList>
    </citation>
    <scope>NUCLEOTIDE SEQUENCE [LARGE SCALE GENOMIC DNA]</scope>
    <source>
        <strain evidence="5 6">LV</strain>
        <tissue evidence="5">Single pupa</tissue>
    </source>
</reference>
<accession>A0ABQ7QL75</accession>
<proteinExistence type="predicted"/>
<feature type="transmembrane region" description="Helical" evidence="2">
    <location>
        <begin position="379"/>
        <end position="400"/>
    </location>
</feature>
<name>A0ABQ7QL75_PLUXY</name>
<feature type="region of interest" description="Disordered" evidence="1">
    <location>
        <begin position="696"/>
        <end position="720"/>
    </location>
</feature>
<evidence type="ECO:0000259" key="4">
    <source>
        <dbReference type="SMART" id="SM00703"/>
    </source>
</evidence>
<feature type="transmembrane region" description="Helical" evidence="2">
    <location>
        <begin position="510"/>
        <end position="534"/>
    </location>
</feature>
<dbReference type="PANTHER" id="PTHR11161:SF0">
    <property type="entry name" value="O-ACYLTRANSFERASE LIKE PROTEIN"/>
    <property type="match status" value="1"/>
</dbReference>
<feature type="domain" description="Nose resistant-to-fluoxetine protein N-terminal" evidence="4">
    <location>
        <begin position="46"/>
        <end position="221"/>
    </location>
</feature>
<dbReference type="PANTHER" id="PTHR11161">
    <property type="entry name" value="O-ACYLTRANSFERASE"/>
    <property type="match status" value="1"/>
</dbReference>
<feature type="transmembrane region" description="Helical" evidence="2">
    <location>
        <begin position="546"/>
        <end position="567"/>
    </location>
</feature>
<dbReference type="EMBL" id="JAHIBW010000012">
    <property type="protein sequence ID" value="KAG7305983.1"/>
    <property type="molecule type" value="Genomic_DNA"/>
</dbReference>
<feature type="transmembrane region" description="Helical" evidence="2">
    <location>
        <begin position="470"/>
        <end position="490"/>
    </location>
</feature>